<dbReference type="GeneID" id="39474356"/>
<dbReference type="Proteomes" id="UP000006426">
    <property type="component" value="Plasmid pmppla107"/>
</dbReference>
<gene>
    <name evidence="1" type="ORF">PLA107_033795</name>
</gene>
<name>A0AAD0PWR9_PSEAV</name>
<dbReference type="AlphaFoldDB" id="A0AAD0PWR9"/>
<sequence length="483" mass="53923">MSNDIEKAIFYIDINQEIDRHLGLHGAQHLNELVSKVEHMIVAHFGQPTEDEDDHHPFFLEDRNLYEMPLSSLILSHAIVRKMNIFDLGEIISELDVNVLDYVDSFDGIDCFTHKTKEGQLVDPVTLSAAAVQGLATNTRGLANFKGVANHSYMRFAALIASGGAGQVFTSVFQTPNRSKQLKLDCKDIGLGMLTYLNSLDHLPNRSIDQFLTTSGVLENEVLIGLHPSESGWEQMICNISGGYEESALSKAILEKLFSEQFLAENRDKVACLLNNLVDIPFFEYDQNPASYRDLVAVVERSGLKDMLTSPHIMLNMAGDHILKNRVSHKHLELYRPLLDQLDVYGPELLNAALEKAIEIPDTHVGMAILKLPHTIHLFAQSKPQNVSPELAVKYFAKVLEPYQRWLKSNAYEAHFKEDKPVIASGLSYLLGLPGVQASMSAFLRDLDSEQIKLFVGLGLDIKNIKNLTDEVATTVFARDLGL</sequence>
<accession>A0AAD0PWR9</accession>
<keyword evidence="1" id="KW-0614">Plasmid</keyword>
<organism evidence="1 2">
    <name type="scientific">Pseudomonas amygdali pv. lachrymans str. M301315</name>
    <dbReference type="NCBI Taxonomy" id="629260"/>
    <lineage>
        <taxon>Bacteria</taxon>
        <taxon>Pseudomonadati</taxon>
        <taxon>Pseudomonadota</taxon>
        <taxon>Gammaproteobacteria</taxon>
        <taxon>Pseudomonadales</taxon>
        <taxon>Pseudomonadaceae</taxon>
        <taxon>Pseudomonas</taxon>
        <taxon>Pseudomonas amygdali</taxon>
    </lineage>
</organism>
<evidence type="ECO:0000313" key="1">
    <source>
        <dbReference type="EMBL" id="AXH60162.1"/>
    </source>
</evidence>
<geneLocation type="plasmid" evidence="2">
    <name>pmppla107</name>
</geneLocation>
<dbReference type="EMBL" id="CP031226">
    <property type="protein sequence ID" value="AXH60162.1"/>
    <property type="molecule type" value="Genomic_DNA"/>
</dbReference>
<dbReference type="RefSeq" id="WP_005742736.1">
    <property type="nucleotide sequence ID" value="NZ_CP031226.1"/>
</dbReference>
<proteinExistence type="predicted"/>
<protein>
    <submittedName>
        <fullName evidence="1">Uncharacterized protein</fullName>
    </submittedName>
</protein>
<reference evidence="1 2" key="1">
    <citation type="journal article" date="2011" name="PLoS Pathog.">
        <title>Dynamic evolution of pathogenicity revealed by sequencing and comparative genomics of 19 Pseudomonas syringae isolates.</title>
        <authorList>
            <person name="Baltrus D.A."/>
            <person name="Nishimura M.T."/>
            <person name="Romanchuk A."/>
            <person name="Chang J.H."/>
            <person name="Mukhtar M.S."/>
            <person name="Cherkis K."/>
            <person name="Roach J."/>
            <person name="Grant S.R."/>
            <person name="Jones C.D."/>
            <person name="Dangl J.L."/>
        </authorList>
    </citation>
    <scope>NUCLEOTIDE SEQUENCE [LARGE SCALE GENOMIC DNA]</scope>
    <source>
        <strain evidence="1 2">M301315</strain>
    </source>
</reference>
<evidence type="ECO:0000313" key="2">
    <source>
        <dbReference type="Proteomes" id="UP000006426"/>
    </source>
</evidence>